<feature type="transmembrane region" description="Helical" evidence="3">
    <location>
        <begin position="437"/>
        <end position="458"/>
    </location>
</feature>
<evidence type="ECO:0008006" key="6">
    <source>
        <dbReference type="Google" id="ProtNLM"/>
    </source>
</evidence>
<accession>A0A2I5HRU7</accession>
<feature type="transmembrane region" description="Helical" evidence="3">
    <location>
        <begin position="305"/>
        <end position="324"/>
    </location>
</feature>
<feature type="transmembrane region" description="Helical" evidence="3">
    <location>
        <begin position="203"/>
        <end position="221"/>
    </location>
</feature>
<dbReference type="InterPro" id="IPR019286">
    <property type="entry name" value="DUF2339_TM"/>
</dbReference>
<feature type="compositionally biased region" description="Low complexity" evidence="2">
    <location>
        <begin position="132"/>
        <end position="147"/>
    </location>
</feature>
<evidence type="ECO:0000313" key="5">
    <source>
        <dbReference type="Proteomes" id="UP000229340"/>
    </source>
</evidence>
<dbReference type="PANTHER" id="PTHR38434:SF1">
    <property type="entry name" value="BLL2549 PROTEIN"/>
    <property type="match status" value="1"/>
</dbReference>
<feature type="region of interest" description="Disordered" evidence="2">
    <location>
        <begin position="59"/>
        <end position="91"/>
    </location>
</feature>
<dbReference type="Pfam" id="PF10101">
    <property type="entry name" value="DUF2339"/>
    <property type="match status" value="1"/>
</dbReference>
<dbReference type="EMBL" id="CP024443">
    <property type="protein sequence ID" value="ATW71223.1"/>
    <property type="molecule type" value="Genomic_DNA"/>
</dbReference>
<feature type="transmembrane region" description="Helical" evidence="3">
    <location>
        <begin position="881"/>
        <end position="900"/>
    </location>
</feature>
<feature type="transmembrane region" description="Helical" evidence="3">
    <location>
        <begin position="912"/>
        <end position="933"/>
    </location>
</feature>
<feature type="region of interest" description="Disordered" evidence="2">
    <location>
        <begin position="1038"/>
        <end position="1058"/>
    </location>
</feature>
<name>A0A2I5HRU7_FAUOS</name>
<feature type="transmembrane region" description="Helical" evidence="3">
    <location>
        <begin position="780"/>
        <end position="798"/>
    </location>
</feature>
<evidence type="ECO:0000313" key="4">
    <source>
        <dbReference type="EMBL" id="ATW71223.1"/>
    </source>
</evidence>
<feature type="transmembrane region" description="Helical" evidence="3">
    <location>
        <begin position="281"/>
        <end position="299"/>
    </location>
</feature>
<feature type="compositionally biased region" description="Polar residues" evidence="2">
    <location>
        <begin position="115"/>
        <end position="129"/>
    </location>
</feature>
<proteinExistence type="predicted"/>
<sequence>MDTIIAALILAVVGALYKIFAQQKAITRLESKLDNLQKQLADVMATVYILSSEARLSSTQQSASDIRQNQPVTEPITDPITQPIGQNPVSAPFPVPLPAPLPIVASLPRANTLDASVGSTAPTATQPSVNDAAPPHQPSVSQPSSASLKEDESATNIVTSLWASATQWFFGENLVVRVGALVLLVGVVLLLKLASQYIEVSMPVRMALVALGGLVITAVGYRTTAKKRSYGLTLQGVGFAVIYLTVFASFKLYGLLPSTLTFGVLALLAGLTVMFSVWQNALPLAVLAFGGAFFAPILVSRPDGSVVMLFSYYLLLNIAVAVIAHYRTWKLLNALSLAVTFGLAYVWGFRAFSGNSAGAGWLSLRWQLLGLLVGHMALYLFIAVRYSQQVVSYNQALLQMNTGVAKRPILSIDSGLLFGTALLGFGLMASLLNDLPYHLAFASSALSAIYLSLGLWLLKHHRRSIAGDRQANNQFDNSFELLIEASLALGCGFLALVIPLALSAKWISIGWAVQGAALVWLGARTQRRWTVYFGLALQGFSILLLVGFDTLMRHWYELLDQLSIPHQTSIVAASSTLPLTVLAACVLLSAFILRHGRVNIAAAKPQTAATPQAKAQRQPQPQPQPAAVKTTHKRFQQIADNASHSFVATALVVVGFVLYLSAILSADPFWNNGGKTTSIKLAVAMAVFLMVGQLMHQRFVWRSMRKVSRLILPFAMMSWVLVCLTHVKVETVVDLNDYHIKAFSGLGRYLLAMLGCFAIAKLLGAWLLSRWHRDRLDTSVDALVWFLVLIAMLTWMLQQVPFNYWQHAQELQAIITILPTVLAVLGLMSLLLLPRLQALSARLLGWLAVDRLLKHSAYILVPITFIWSLSANFSLDGQLVGVYLPLLNPLDLTLISILLYQSYVALKVDSNYRTIVLVICGLGAFVTLSSMLVRGFASVWGTPTWEHGAWSVSMVQTGLTILWTVIAMVLMFLANKKAIRLVWFAGIALLTMVVAKLLLIDMSNTSAVLRVVSFIGAGLLMLVIGYLAPLPPKVGKPKVGKPRLGKLNSGKPNAAKKS</sequence>
<feature type="transmembrane region" description="Helical" evidence="3">
    <location>
        <begin position="530"/>
        <end position="548"/>
    </location>
</feature>
<keyword evidence="3" id="KW-1133">Transmembrane helix</keyword>
<feature type="transmembrane region" description="Helical" evidence="3">
    <location>
        <begin position="506"/>
        <end position="523"/>
    </location>
</feature>
<feature type="transmembrane region" description="Helical" evidence="3">
    <location>
        <begin position="707"/>
        <end position="729"/>
    </location>
</feature>
<keyword evidence="1" id="KW-0175">Coiled coil</keyword>
<keyword evidence="3" id="KW-0472">Membrane</keyword>
<reference evidence="5" key="1">
    <citation type="submission" date="2017-11" db="EMBL/GenBank/DDBJ databases">
        <title>Complete genome sequence of Moraxella osloensis NP7 isolated from human skin.</title>
        <authorList>
            <person name="Lee K."/>
            <person name="Lim J.Y."/>
            <person name="Hwang I."/>
        </authorList>
    </citation>
    <scope>NUCLEOTIDE SEQUENCE [LARGE SCALE GENOMIC DNA]</scope>
    <source>
        <strain evidence="5">NP7</strain>
    </source>
</reference>
<feature type="region of interest" description="Disordered" evidence="2">
    <location>
        <begin position="115"/>
        <end position="148"/>
    </location>
</feature>
<feature type="transmembrane region" description="Helical" evidence="3">
    <location>
        <begin position="749"/>
        <end position="768"/>
    </location>
</feature>
<feature type="transmembrane region" description="Helical" evidence="3">
    <location>
        <begin position="678"/>
        <end position="695"/>
    </location>
</feature>
<evidence type="ECO:0000256" key="1">
    <source>
        <dbReference type="SAM" id="Coils"/>
    </source>
</evidence>
<feature type="coiled-coil region" evidence="1">
    <location>
        <begin position="19"/>
        <end position="46"/>
    </location>
</feature>
<feature type="transmembrane region" description="Helical" evidence="3">
    <location>
        <begin position="981"/>
        <end position="1000"/>
    </location>
</feature>
<feature type="transmembrane region" description="Helical" evidence="3">
    <location>
        <begin position="241"/>
        <end position="269"/>
    </location>
</feature>
<dbReference type="Proteomes" id="UP000229340">
    <property type="component" value="Chromosome"/>
</dbReference>
<feature type="compositionally biased region" description="Low complexity" evidence="2">
    <location>
        <begin position="609"/>
        <end position="619"/>
    </location>
</feature>
<feature type="transmembrane region" description="Helical" evidence="3">
    <location>
        <begin position="479"/>
        <end position="500"/>
    </location>
</feature>
<feature type="transmembrane region" description="Helical" evidence="3">
    <location>
        <begin position="331"/>
        <end position="348"/>
    </location>
</feature>
<feature type="transmembrane region" description="Helical" evidence="3">
    <location>
        <begin position="813"/>
        <end position="836"/>
    </location>
</feature>
<evidence type="ECO:0000256" key="3">
    <source>
        <dbReference type="SAM" id="Phobius"/>
    </source>
</evidence>
<feature type="region of interest" description="Disordered" evidence="2">
    <location>
        <begin position="609"/>
        <end position="629"/>
    </location>
</feature>
<evidence type="ECO:0000256" key="2">
    <source>
        <dbReference type="SAM" id="MobiDB-lite"/>
    </source>
</evidence>
<protein>
    <recommendedName>
        <fullName evidence="6">DUF2339 domain-containing protein</fullName>
    </recommendedName>
</protein>
<feature type="transmembrane region" description="Helical" evidence="3">
    <location>
        <begin position="1006"/>
        <end position="1028"/>
    </location>
</feature>
<feature type="transmembrane region" description="Helical" evidence="3">
    <location>
        <begin position="857"/>
        <end position="875"/>
    </location>
</feature>
<feature type="transmembrane region" description="Helical" evidence="3">
    <location>
        <begin position="174"/>
        <end position="191"/>
    </location>
</feature>
<feature type="transmembrane region" description="Helical" evidence="3">
    <location>
        <begin position="953"/>
        <end position="974"/>
    </location>
</feature>
<dbReference type="PANTHER" id="PTHR38434">
    <property type="entry name" value="BLL2549 PROTEIN"/>
    <property type="match status" value="1"/>
</dbReference>
<feature type="compositionally biased region" description="Polar residues" evidence="2">
    <location>
        <begin position="59"/>
        <end position="72"/>
    </location>
</feature>
<dbReference type="RefSeq" id="WP_100270622.1">
    <property type="nucleotide sequence ID" value="NZ_CP024443.1"/>
</dbReference>
<dbReference type="AlphaFoldDB" id="A0A2I5HRU7"/>
<feature type="transmembrane region" description="Helical" evidence="3">
    <location>
        <begin position="646"/>
        <end position="666"/>
    </location>
</feature>
<keyword evidence="3" id="KW-0812">Transmembrane</keyword>
<feature type="transmembrane region" description="Helical" evidence="3">
    <location>
        <begin position="408"/>
        <end position="431"/>
    </location>
</feature>
<feature type="transmembrane region" description="Helical" evidence="3">
    <location>
        <begin position="368"/>
        <end position="387"/>
    </location>
</feature>
<gene>
    <name evidence="4" type="ORF">NP7_12920</name>
</gene>
<feature type="transmembrane region" description="Helical" evidence="3">
    <location>
        <begin position="568"/>
        <end position="593"/>
    </location>
</feature>
<dbReference type="STRING" id="34062.AXE82_05780"/>
<organism evidence="4 5">
    <name type="scientific">Faucicola osloensis</name>
    <name type="common">Moraxella osloensis</name>
    <dbReference type="NCBI Taxonomy" id="34062"/>
    <lineage>
        <taxon>Bacteria</taxon>
        <taxon>Pseudomonadati</taxon>
        <taxon>Pseudomonadota</taxon>
        <taxon>Gammaproteobacteria</taxon>
        <taxon>Moraxellales</taxon>
        <taxon>Moraxellaceae</taxon>
        <taxon>Faucicola</taxon>
    </lineage>
</organism>